<reference evidence="2" key="2">
    <citation type="submission" date="2025-09" db="UniProtKB">
        <authorList>
            <consortium name="Ensembl"/>
        </authorList>
    </citation>
    <scope>IDENTIFICATION</scope>
</reference>
<dbReference type="OMA" id="VQYQVQF"/>
<proteinExistence type="predicted"/>
<dbReference type="GeneTree" id="ENSGT00440000034367"/>
<dbReference type="Pfam" id="PF00560">
    <property type="entry name" value="LRR_1"/>
    <property type="match status" value="1"/>
</dbReference>
<evidence type="ECO:0000256" key="1">
    <source>
        <dbReference type="SAM" id="MobiDB-lite"/>
    </source>
</evidence>
<reference evidence="2" key="1">
    <citation type="submission" date="2025-08" db="UniProtKB">
        <authorList>
            <consortium name="Ensembl"/>
        </authorList>
    </citation>
    <scope>IDENTIFICATION</scope>
</reference>
<dbReference type="SMART" id="SM00368">
    <property type="entry name" value="LRR_RI"/>
    <property type="match status" value="4"/>
</dbReference>
<evidence type="ECO:0000313" key="2">
    <source>
        <dbReference type="Ensembl" id="ENSGMOP00000035340.1"/>
    </source>
</evidence>
<feature type="compositionally biased region" description="Basic and acidic residues" evidence="1">
    <location>
        <begin position="335"/>
        <end position="365"/>
    </location>
</feature>
<dbReference type="InterPro" id="IPR032675">
    <property type="entry name" value="LRR_dom_sf"/>
</dbReference>
<evidence type="ECO:0000313" key="3">
    <source>
        <dbReference type="Proteomes" id="UP000694546"/>
    </source>
</evidence>
<dbReference type="Gene3D" id="3.80.10.10">
    <property type="entry name" value="Ribonuclease Inhibitor"/>
    <property type="match status" value="2"/>
</dbReference>
<dbReference type="InterPro" id="IPR053040">
    <property type="entry name" value="LRR-containing_protein_71"/>
</dbReference>
<dbReference type="PANTHER" id="PTHR46984">
    <property type="entry name" value="LEUCINE-RICH REPEAT-CONTAINING PROTEIN 71"/>
    <property type="match status" value="1"/>
</dbReference>
<organism evidence="2 3">
    <name type="scientific">Gadus morhua</name>
    <name type="common">Atlantic cod</name>
    <dbReference type="NCBI Taxonomy" id="8049"/>
    <lineage>
        <taxon>Eukaryota</taxon>
        <taxon>Metazoa</taxon>
        <taxon>Chordata</taxon>
        <taxon>Craniata</taxon>
        <taxon>Vertebrata</taxon>
        <taxon>Euteleostomi</taxon>
        <taxon>Actinopterygii</taxon>
        <taxon>Neopterygii</taxon>
        <taxon>Teleostei</taxon>
        <taxon>Neoteleostei</taxon>
        <taxon>Acanthomorphata</taxon>
        <taxon>Zeiogadaria</taxon>
        <taxon>Gadariae</taxon>
        <taxon>Gadiformes</taxon>
        <taxon>Gadoidei</taxon>
        <taxon>Gadidae</taxon>
        <taxon>Gadus</taxon>
    </lineage>
</organism>
<dbReference type="PANTHER" id="PTHR46984:SF1">
    <property type="entry name" value="LEUCINE-RICH REPEAT-CONTAINING PROTEIN 71"/>
    <property type="match status" value="1"/>
</dbReference>
<dbReference type="Pfam" id="PF13516">
    <property type="entry name" value="LRR_6"/>
    <property type="match status" value="3"/>
</dbReference>
<protein>
    <submittedName>
        <fullName evidence="2">Leucine rich repeat containing 71</fullName>
    </submittedName>
</protein>
<dbReference type="AlphaFoldDB" id="A0A8C5AQZ8"/>
<feature type="compositionally biased region" description="Basic and acidic residues" evidence="1">
    <location>
        <begin position="84"/>
        <end position="93"/>
    </location>
</feature>
<dbReference type="SUPFAM" id="SSF52047">
    <property type="entry name" value="RNI-like"/>
    <property type="match status" value="1"/>
</dbReference>
<accession>A0A8C5AQZ8</accession>
<dbReference type="InterPro" id="IPR001611">
    <property type="entry name" value="Leu-rich_rpt"/>
</dbReference>
<name>A0A8C5AQZ8_GADMO</name>
<feature type="compositionally biased region" description="Low complexity" evidence="1">
    <location>
        <begin position="306"/>
        <end position="332"/>
    </location>
</feature>
<keyword evidence="3" id="KW-1185">Reference proteome</keyword>
<sequence>MSKKRPEKPKDRSEKAIAVVEDPPPTIITRVNEKCASHAIEDYQCSGNLHVDLPELCLLLGMKEIPVVTQRPAASSSSATDGENIEHDNSEAEKQRLYSNPCVLVVLENEEPLNLKSIKISGWKVDMLVTRVLCKILPSLSNLLSLHLWQTRLSDKMVISLNNTFPLCSNLRTVILEGNPLPEQSYHLLMSKDSALTHLSLRNNRIGEEGARLIGLALSTTTSANRNLVILNLAFNSIGDAGATHIAQGLRLNRGLLCLSLGNNKIGDAGAAHLAKVLVPFALTQEEIVERRHQLLDREQNSSEHSPPTESSLGTPSSSSLNTNLNKSMSKSSVKRKEPPKKEEKTAVTKKDDPKLIKKASELKVQRGKAGKPGAKDKNPSVGDPEDKPGGLNELLDHQGEPLESPLLETTMQGRNGQVLLSGNTALCYLNLSGNKISEQSLPLFLSSLQKQPEGGGLRRLSLQRNSFCPDFEDFVRFRS</sequence>
<feature type="compositionally biased region" description="Polar residues" evidence="1">
    <location>
        <begin position="72"/>
        <end position="81"/>
    </location>
</feature>
<feature type="region of interest" description="Disordered" evidence="1">
    <location>
        <begin position="298"/>
        <end position="398"/>
    </location>
</feature>
<feature type="compositionally biased region" description="Basic and acidic residues" evidence="1">
    <location>
        <begin position="374"/>
        <end position="398"/>
    </location>
</feature>
<gene>
    <name evidence="2" type="primary">lrrc71</name>
</gene>
<dbReference type="Proteomes" id="UP000694546">
    <property type="component" value="Chromosome 22"/>
</dbReference>
<feature type="region of interest" description="Disordered" evidence="1">
    <location>
        <begin position="71"/>
        <end position="93"/>
    </location>
</feature>
<dbReference type="Ensembl" id="ENSGMOT00000027216.1">
    <property type="protein sequence ID" value="ENSGMOP00000035340.1"/>
    <property type="gene ID" value="ENSGMOG00000027589.1"/>
</dbReference>